<comment type="similarity">
    <text evidence="9">Belongs to the adenylate kinase family.</text>
</comment>
<evidence type="ECO:0000256" key="8">
    <source>
        <dbReference type="ARBA" id="ARBA00048116"/>
    </source>
</evidence>
<accession>A0A4S2MCC6</accession>
<dbReference type="GO" id="GO:0016776">
    <property type="term" value="F:phosphotransferase activity, phosphate group as acceptor"/>
    <property type="evidence" value="ECO:0007669"/>
    <property type="project" value="InterPro"/>
</dbReference>
<dbReference type="InterPro" id="IPR033690">
    <property type="entry name" value="Adenylat_kinase_CS"/>
</dbReference>
<proteinExistence type="inferred from homology"/>
<keyword evidence="11" id="KW-1185">Reference proteome</keyword>
<keyword evidence="7" id="KW-0539">Nucleus</keyword>
<dbReference type="Pfam" id="PF00406">
    <property type="entry name" value="ADK"/>
    <property type="match status" value="1"/>
</dbReference>
<dbReference type="NCBIfam" id="TIGR01359">
    <property type="entry name" value="UMP_CMP_kin_fam"/>
    <property type="match status" value="1"/>
</dbReference>
<dbReference type="Gene3D" id="3.40.50.300">
    <property type="entry name" value="P-loop containing nucleotide triphosphate hydrolases"/>
    <property type="match status" value="1"/>
</dbReference>
<dbReference type="InterPro" id="IPR027417">
    <property type="entry name" value="P-loop_NTPase"/>
</dbReference>
<evidence type="ECO:0000313" key="11">
    <source>
        <dbReference type="Proteomes" id="UP000308267"/>
    </source>
</evidence>
<keyword evidence="6" id="KW-0665">Pyrimidine biosynthesis</keyword>
<evidence type="ECO:0000256" key="4">
    <source>
        <dbReference type="ARBA" id="ARBA00022777"/>
    </source>
</evidence>
<sequence>MVAPLLTRCLLRPSSSSTSWRFRYLSAPTFCYPFSMYSGVKFNVCFILGGPGAGKGTICQKIVEDHNFIHLSAGELLRLACNTPDSAFGAEIQRHMKNGSIVPAKITCGLLDQAMKQGYEESKCMNYLVDGFPRNEDNRTCWEVEMGSKTVLKQVIVADCTDDICIERCLGRDSGRIDDNEETLKRRLRQFKEQCLPIIEYYEARNLVSRIDATKSKEEVYKQVNHLMASLGY</sequence>
<name>A0A4S2MCC6_OPIFE</name>
<dbReference type="GO" id="GO:0009123">
    <property type="term" value="P:nucleoside monophosphate metabolic process"/>
    <property type="evidence" value="ECO:0007669"/>
    <property type="project" value="UniProtKB-ARBA"/>
</dbReference>
<dbReference type="PANTHER" id="PTHR23359">
    <property type="entry name" value="NUCLEOTIDE KINASE"/>
    <property type="match status" value="1"/>
</dbReference>
<dbReference type="Proteomes" id="UP000308267">
    <property type="component" value="Unassembled WGS sequence"/>
</dbReference>
<dbReference type="HAMAP" id="MF_00235">
    <property type="entry name" value="Adenylate_kinase_Adk"/>
    <property type="match status" value="1"/>
</dbReference>
<evidence type="ECO:0000256" key="2">
    <source>
        <dbReference type="ARBA" id="ARBA00022679"/>
    </source>
</evidence>
<dbReference type="InterPro" id="IPR000850">
    <property type="entry name" value="Adenylat/UMP-CMP_kin"/>
</dbReference>
<evidence type="ECO:0000256" key="1">
    <source>
        <dbReference type="ARBA" id="ARBA00022490"/>
    </source>
</evidence>
<dbReference type="InterPro" id="IPR006266">
    <property type="entry name" value="UMP_CMP_kinase"/>
</dbReference>
<dbReference type="GO" id="GO:0005524">
    <property type="term" value="F:ATP binding"/>
    <property type="evidence" value="ECO:0007669"/>
    <property type="project" value="UniProtKB-KW"/>
</dbReference>
<dbReference type="OrthoDB" id="442176at2759"/>
<dbReference type="AlphaFoldDB" id="A0A4S2MCC6"/>
<dbReference type="GO" id="GO:0006221">
    <property type="term" value="P:pyrimidine nucleotide biosynthetic process"/>
    <property type="evidence" value="ECO:0007669"/>
    <property type="project" value="UniProtKB-KW"/>
</dbReference>
<comment type="caution">
    <text evidence="10">The sequence shown here is derived from an EMBL/GenBank/DDBJ whole genome shotgun (WGS) entry which is preliminary data.</text>
</comment>
<dbReference type="STRING" id="147828.A0A4S2MCC6"/>
<dbReference type="GO" id="GO:0006207">
    <property type="term" value="P:'de novo' pyrimidine nucleobase biosynthetic process"/>
    <property type="evidence" value="ECO:0007669"/>
    <property type="project" value="InterPro"/>
</dbReference>
<evidence type="ECO:0000313" key="10">
    <source>
        <dbReference type="EMBL" id="TGZ71817.1"/>
    </source>
</evidence>
<keyword evidence="2 9" id="KW-0808">Transferase</keyword>
<dbReference type="PRINTS" id="PR00094">
    <property type="entry name" value="ADENYLTKNASE"/>
</dbReference>
<reference evidence="10 11" key="1">
    <citation type="journal article" date="2019" name="BMC Genomics">
        <title>New insights from Opisthorchis felineus genome: update on genomics of the epidemiologically important liver flukes.</title>
        <authorList>
            <person name="Ershov N.I."/>
            <person name="Mordvinov V.A."/>
            <person name="Prokhortchouk E.B."/>
            <person name="Pakharukova M.Y."/>
            <person name="Gunbin K.V."/>
            <person name="Ustyantsev K."/>
            <person name="Genaev M.A."/>
            <person name="Blinov A.G."/>
            <person name="Mazur A."/>
            <person name="Boulygina E."/>
            <person name="Tsygankova S."/>
            <person name="Khrameeva E."/>
            <person name="Chekanov N."/>
            <person name="Fan G."/>
            <person name="Xiao A."/>
            <person name="Zhang H."/>
            <person name="Xu X."/>
            <person name="Yang H."/>
            <person name="Solovyev V."/>
            <person name="Lee S.M."/>
            <person name="Liu X."/>
            <person name="Afonnikov D.A."/>
            <person name="Skryabin K.G."/>
        </authorList>
    </citation>
    <scope>NUCLEOTIDE SEQUENCE [LARGE SCALE GENOMIC DNA]</scope>
    <source>
        <strain evidence="10">AK-0245</strain>
        <tissue evidence="10">Whole organism</tissue>
    </source>
</reference>
<gene>
    <name evidence="10" type="ORF">CRM22_002437</name>
</gene>
<dbReference type="SUPFAM" id="SSF52540">
    <property type="entry name" value="P-loop containing nucleoside triphosphate hydrolases"/>
    <property type="match status" value="1"/>
</dbReference>
<dbReference type="PROSITE" id="PS00113">
    <property type="entry name" value="ADENYLATE_KINASE"/>
    <property type="match status" value="1"/>
</dbReference>
<dbReference type="GO" id="GO:0019205">
    <property type="term" value="F:nucleobase-containing compound kinase activity"/>
    <property type="evidence" value="ECO:0007669"/>
    <property type="project" value="InterPro"/>
</dbReference>
<evidence type="ECO:0000256" key="3">
    <source>
        <dbReference type="ARBA" id="ARBA00022741"/>
    </source>
</evidence>
<keyword evidence="4 9" id="KW-0418">Kinase</keyword>
<evidence type="ECO:0008006" key="12">
    <source>
        <dbReference type="Google" id="ProtNLM"/>
    </source>
</evidence>
<dbReference type="EMBL" id="SJOL01004315">
    <property type="protein sequence ID" value="TGZ71817.1"/>
    <property type="molecule type" value="Genomic_DNA"/>
</dbReference>
<comment type="catalytic activity">
    <reaction evidence="8">
        <text>UMP + ATP = UDP + ADP</text>
        <dbReference type="Rhea" id="RHEA:24400"/>
        <dbReference type="ChEBI" id="CHEBI:30616"/>
        <dbReference type="ChEBI" id="CHEBI:57865"/>
        <dbReference type="ChEBI" id="CHEBI:58223"/>
        <dbReference type="ChEBI" id="CHEBI:456216"/>
        <dbReference type="EC" id="2.7.4.14"/>
    </reaction>
</comment>
<dbReference type="CDD" id="cd01428">
    <property type="entry name" value="ADK"/>
    <property type="match status" value="1"/>
</dbReference>
<evidence type="ECO:0000256" key="7">
    <source>
        <dbReference type="ARBA" id="ARBA00023242"/>
    </source>
</evidence>
<protein>
    <recommendedName>
        <fullName evidence="12">UMP/CMP kinase</fullName>
    </recommendedName>
</protein>
<keyword evidence="5" id="KW-0067">ATP-binding</keyword>
<evidence type="ECO:0000256" key="5">
    <source>
        <dbReference type="ARBA" id="ARBA00022840"/>
    </source>
</evidence>
<organism evidence="10 11">
    <name type="scientific">Opisthorchis felineus</name>
    <dbReference type="NCBI Taxonomy" id="147828"/>
    <lineage>
        <taxon>Eukaryota</taxon>
        <taxon>Metazoa</taxon>
        <taxon>Spiralia</taxon>
        <taxon>Lophotrochozoa</taxon>
        <taxon>Platyhelminthes</taxon>
        <taxon>Trematoda</taxon>
        <taxon>Digenea</taxon>
        <taxon>Opisthorchiida</taxon>
        <taxon>Opisthorchiata</taxon>
        <taxon>Opisthorchiidae</taxon>
        <taxon>Opisthorchis</taxon>
    </lineage>
</organism>
<keyword evidence="1" id="KW-0963">Cytoplasm</keyword>
<keyword evidence="3" id="KW-0547">Nucleotide-binding</keyword>
<evidence type="ECO:0000256" key="6">
    <source>
        <dbReference type="ARBA" id="ARBA00022975"/>
    </source>
</evidence>
<evidence type="ECO:0000256" key="9">
    <source>
        <dbReference type="RuleBase" id="RU003330"/>
    </source>
</evidence>